<dbReference type="eggNOG" id="COG0169">
    <property type="taxonomic scope" value="Bacteria"/>
</dbReference>
<keyword evidence="5 8" id="KW-0560">Oxidoreductase</keyword>
<dbReference type="UniPathway" id="UPA00053">
    <property type="reaction ID" value="UER00087"/>
</dbReference>
<feature type="active site" description="Proton acceptor" evidence="8">
    <location>
        <position position="66"/>
    </location>
</feature>
<dbReference type="CDD" id="cd01065">
    <property type="entry name" value="NAD_bind_Shikimate_DH"/>
    <property type="match status" value="1"/>
</dbReference>
<evidence type="ECO:0000256" key="7">
    <source>
        <dbReference type="ARBA" id="ARBA00049442"/>
    </source>
</evidence>
<comment type="pathway">
    <text evidence="1 8">Metabolic intermediate biosynthesis; chorismate biosynthesis; chorismate from D-erythrose 4-phosphate and phosphoenolpyruvate: step 4/7.</text>
</comment>
<keyword evidence="4 8" id="KW-0521">NADP</keyword>
<dbReference type="AlphaFoldDB" id="E8LHE3"/>
<gene>
    <name evidence="8 12" type="primary">aroE</name>
    <name evidence="12" type="ORF">HMPREF9444_00102</name>
</gene>
<organism evidence="12 13">
    <name type="scientific">Succinatimonas hippei (strain DSM 22608 / JCM 16073 / KCTC 15190 / YIT 12066)</name>
    <dbReference type="NCBI Taxonomy" id="762983"/>
    <lineage>
        <taxon>Bacteria</taxon>
        <taxon>Pseudomonadati</taxon>
        <taxon>Pseudomonadota</taxon>
        <taxon>Gammaproteobacteria</taxon>
        <taxon>Aeromonadales</taxon>
        <taxon>Succinivibrionaceae</taxon>
        <taxon>Succinatimonas</taxon>
    </lineage>
</organism>
<dbReference type="PANTHER" id="PTHR21089">
    <property type="entry name" value="SHIKIMATE DEHYDROGENASE"/>
    <property type="match status" value="1"/>
</dbReference>
<feature type="binding site" evidence="8">
    <location>
        <position position="237"/>
    </location>
    <ligand>
        <name>NADP(+)</name>
        <dbReference type="ChEBI" id="CHEBI:58349"/>
    </ligand>
</feature>
<evidence type="ECO:0000256" key="4">
    <source>
        <dbReference type="ARBA" id="ARBA00022857"/>
    </source>
</evidence>
<dbReference type="SUPFAM" id="SSF51735">
    <property type="entry name" value="NAD(P)-binding Rossmann-fold domains"/>
    <property type="match status" value="1"/>
</dbReference>
<dbReference type="Pfam" id="PF01488">
    <property type="entry name" value="Shikimate_DH"/>
    <property type="match status" value="1"/>
</dbReference>
<dbReference type="GO" id="GO:0004764">
    <property type="term" value="F:shikimate 3-dehydrogenase (NADP+) activity"/>
    <property type="evidence" value="ECO:0007669"/>
    <property type="project" value="UniProtKB-UniRule"/>
</dbReference>
<dbReference type="HOGENOM" id="CLU_044063_2_1_6"/>
<dbReference type="InterPro" id="IPR036291">
    <property type="entry name" value="NAD(P)-bd_dom_sf"/>
</dbReference>
<keyword evidence="6 8" id="KW-0057">Aromatic amino acid biosynthesis</keyword>
<dbReference type="InterPro" id="IPR013708">
    <property type="entry name" value="Shikimate_DH-bd_N"/>
</dbReference>
<feature type="binding site" evidence="8">
    <location>
        <begin position="150"/>
        <end position="155"/>
    </location>
    <ligand>
        <name>NADP(+)</name>
        <dbReference type="ChEBI" id="CHEBI:58349"/>
    </ligand>
</feature>
<sequence>MSDKYAVFGNPIAHSLSPLIHTFFANTLNEDIEYGRVLVEDGGFVKAAEAFKASGGKGFNVTAPCKIDAFNFVDKLSDAAKTAGAVNTVKFTSDGVLGDNTDGVGFISDLKRLQVKLEGADVLLIGAGGAAQGILYPLVKSEAAKITVVNRTASKALSLAQKVNSDKVEAKGFDSLCGDFSIIINASSSSLFKELPPLDDSFIKKAEFVYDLAYTKEGSTVFTQKAQSLGVSSAFDGLGMLIMQAAASYEIWRGVCPDVEATITYMRSVLSSR</sequence>
<feature type="binding site" evidence="8">
    <location>
        <begin position="15"/>
        <end position="17"/>
    </location>
    <ligand>
        <name>shikimate</name>
        <dbReference type="ChEBI" id="CHEBI:36208"/>
    </ligand>
</feature>
<dbReference type="PANTHER" id="PTHR21089:SF1">
    <property type="entry name" value="BIFUNCTIONAL 3-DEHYDROQUINATE DEHYDRATASE_SHIKIMATE DEHYDROGENASE, CHLOROPLASTIC"/>
    <property type="match status" value="1"/>
</dbReference>
<dbReference type="STRING" id="762983.HMPREF9444_00102"/>
<feature type="domain" description="Shikimate dehydrogenase substrate binding N-terminal" evidence="10">
    <location>
        <begin position="7"/>
        <end position="89"/>
    </location>
</feature>
<dbReference type="Gene3D" id="3.40.50.10860">
    <property type="entry name" value="Leucine Dehydrogenase, chain A, domain 1"/>
    <property type="match status" value="1"/>
</dbReference>
<feature type="domain" description="SDH C-terminal" evidence="11">
    <location>
        <begin position="237"/>
        <end position="261"/>
    </location>
</feature>
<feature type="binding site" evidence="8">
    <location>
        <position position="214"/>
    </location>
    <ligand>
        <name>shikimate</name>
        <dbReference type="ChEBI" id="CHEBI:36208"/>
    </ligand>
</feature>
<dbReference type="InterPro" id="IPR022893">
    <property type="entry name" value="Shikimate_DH_fam"/>
</dbReference>
<feature type="domain" description="Quinate/shikimate 5-dehydrogenase/glutamyl-tRNA reductase" evidence="9">
    <location>
        <begin position="114"/>
        <end position="190"/>
    </location>
</feature>
<keyword evidence="3 8" id="KW-0028">Amino-acid biosynthesis</keyword>
<accession>E8LHE3</accession>
<comment type="similarity">
    <text evidence="8">Belongs to the shikimate dehydrogenase family.</text>
</comment>
<reference evidence="12 13" key="1">
    <citation type="submission" date="2011-01" db="EMBL/GenBank/DDBJ databases">
        <authorList>
            <person name="Weinstock G."/>
            <person name="Sodergren E."/>
            <person name="Clifton S."/>
            <person name="Fulton L."/>
            <person name="Fulton B."/>
            <person name="Courtney L."/>
            <person name="Fronick C."/>
            <person name="Harrison M."/>
            <person name="Strong C."/>
            <person name="Farmer C."/>
            <person name="Delahaunty K."/>
            <person name="Markovic C."/>
            <person name="Hall O."/>
            <person name="Minx P."/>
            <person name="Tomlinson C."/>
            <person name="Mitreva M."/>
            <person name="Hou S."/>
            <person name="Chen J."/>
            <person name="Wollam A."/>
            <person name="Pepin K.H."/>
            <person name="Johnson M."/>
            <person name="Bhonagiri V."/>
            <person name="Zhang X."/>
            <person name="Suruliraj S."/>
            <person name="Warren W."/>
            <person name="Chinwalla A."/>
            <person name="Mardis E.R."/>
            <person name="Wilson R.K."/>
        </authorList>
    </citation>
    <scope>NUCLEOTIDE SEQUENCE [LARGE SCALE GENOMIC DNA]</scope>
    <source>
        <strain evidence="13">DSM 22608 / JCM 16073 / KCTC 15190 / YIT 12066</strain>
    </source>
</reference>
<evidence type="ECO:0000259" key="10">
    <source>
        <dbReference type="Pfam" id="PF08501"/>
    </source>
</evidence>
<dbReference type="HAMAP" id="MF_00222">
    <property type="entry name" value="Shikimate_DH_AroE"/>
    <property type="match status" value="1"/>
</dbReference>
<comment type="catalytic activity">
    <reaction evidence="7 8">
        <text>shikimate + NADP(+) = 3-dehydroshikimate + NADPH + H(+)</text>
        <dbReference type="Rhea" id="RHEA:17737"/>
        <dbReference type="ChEBI" id="CHEBI:15378"/>
        <dbReference type="ChEBI" id="CHEBI:16630"/>
        <dbReference type="ChEBI" id="CHEBI:36208"/>
        <dbReference type="ChEBI" id="CHEBI:57783"/>
        <dbReference type="ChEBI" id="CHEBI:58349"/>
        <dbReference type="EC" id="1.1.1.25"/>
    </reaction>
</comment>
<feature type="binding site" evidence="8">
    <location>
        <begin position="126"/>
        <end position="130"/>
    </location>
    <ligand>
        <name>NADP(+)</name>
        <dbReference type="ChEBI" id="CHEBI:58349"/>
    </ligand>
</feature>
<dbReference type="NCBIfam" id="TIGR00507">
    <property type="entry name" value="aroE"/>
    <property type="match status" value="1"/>
</dbReference>
<dbReference type="InterPro" id="IPR046346">
    <property type="entry name" value="Aminoacid_DH-like_N_sf"/>
</dbReference>
<dbReference type="Pfam" id="PF08501">
    <property type="entry name" value="Shikimate_dh_N"/>
    <property type="match status" value="1"/>
</dbReference>
<dbReference type="OrthoDB" id="9776868at2"/>
<dbReference type="GO" id="GO:0009073">
    <property type="term" value="P:aromatic amino acid family biosynthetic process"/>
    <property type="evidence" value="ECO:0007669"/>
    <property type="project" value="UniProtKB-KW"/>
</dbReference>
<dbReference type="InterPro" id="IPR041121">
    <property type="entry name" value="SDH_C"/>
</dbReference>
<evidence type="ECO:0000256" key="2">
    <source>
        <dbReference type="ARBA" id="ARBA00012962"/>
    </source>
</evidence>
<protein>
    <recommendedName>
        <fullName evidence="2 8">Shikimate dehydrogenase (NADP(+))</fullName>
        <shortName evidence="8">SDH</shortName>
        <ecNumber evidence="2 8">1.1.1.25</ecNumber>
    </recommendedName>
</protein>
<dbReference type="FunFam" id="3.40.50.10860:FF:000006">
    <property type="entry name" value="Shikimate dehydrogenase (NADP(+))"/>
    <property type="match status" value="1"/>
</dbReference>
<evidence type="ECO:0000259" key="11">
    <source>
        <dbReference type="Pfam" id="PF18317"/>
    </source>
</evidence>
<dbReference type="Gene3D" id="3.40.50.720">
    <property type="entry name" value="NAD(P)-binding Rossmann-like Domain"/>
    <property type="match status" value="1"/>
</dbReference>
<feature type="binding site" evidence="8">
    <location>
        <position position="62"/>
    </location>
    <ligand>
        <name>shikimate</name>
        <dbReference type="ChEBI" id="CHEBI:36208"/>
    </ligand>
</feature>
<evidence type="ECO:0000256" key="3">
    <source>
        <dbReference type="ARBA" id="ARBA00022605"/>
    </source>
</evidence>
<feature type="binding site" evidence="8">
    <location>
        <position position="212"/>
    </location>
    <ligand>
        <name>NADP(+)</name>
        <dbReference type="ChEBI" id="CHEBI:58349"/>
    </ligand>
</feature>
<comment type="function">
    <text evidence="8">Involved in the biosynthesis of the chorismate, which leads to the biosynthesis of aromatic amino acids. Catalyzes the reversible NADPH linked reduction of 3-dehydroshikimate (DHSA) to yield shikimate (SA).</text>
</comment>
<evidence type="ECO:0000313" key="12">
    <source>
        <dbReference type="EMBL" id="EFY08051.1"/>
    </source>
</evidence>
<dbReference type="GO" id="GO:0005829">
    <property type="term" value="C:cytosol"/>
    <property type="evidence" value="ECO:0007669"/>
    <property type="project" value="TreeGrafter"/>
</dbReference>
<evidence type="ECO:0000256" key="5">
    <source>
        <dbReference type="ARBA" id="ARBA00023002"/>
    </source>
</evidence>
<dbReference type="Pfam" id="PF18317">
    <property type="entry name" value="SDH_C"/>
    <property type="match status" value="1"/>
</dbReference>
<dbReference type="GO" id="GO:0050661">
    <property type="term" value="F:NADP binding"/>
    <property type="evidence" value="ECO:0007669"/>
    <property type="project" value="InterPro"/>
</dbReference>
<dbReference type="GO" id="GO:0008652">
    <property type="term" value="P:amino acid biosynthetic process"/>
    <property type="evidence" value="ECO:0007669"/>
    <property type="project" value="UniProtKB-KW"/>
</dbReference>
<dbReference type="NCBIfam" id="NF001310">
    <property type="entry name" value="PRK00258.1-2"/>
    <property type="match status" value="1"/>
</dbReference>
<feature type="binding site" evidence="8">
    <location>
        <position position="244"/>
    </location>
    <ligand>
        <name>shikimate</name>
        <dbReference type="ChEBI" id="CHEBI:36208"/>
    </ligand>
</feature>
<dbReference type="InterPro" id="IPR011342">
    <property type="entry name" value="Shikimate_DH"/>
</dbReference>
<comment type="subunit">
    <text evidence="8">Homodimer.</text>
</comment>
<feature type="binding site" evidence="8">
    <location>
        <position position="78"/>
    </location>
    <ligand>
        <name>NADP(+)</name>
        <dbReference type="ChEBI" id="CHEBI:58349"/>
    </ligand>
</feature>
<feature type="binding site" evidence="8">
    <location>
        <position position="87"/>
    </location>
    <ligand>
        <name>shikimate</name>
        <dbReference type="ChEBI" id="CHEBI:36208"/>
    </ligand>
</feature>
<evidence type="ECO:0000256" key="1">
    <source>
        <dbReference type="ARBA" id="ARBA00004871"/>
    </source>
</evidence>
<feature type="binding site" evidence="8">
    <location>
        <position position="102"/>
    </location>
    <ligand>
        <name>shikimate</name>
        <dbReference type="ChEBI" id="CHEBI:36208"/>
    </ligand>
</feature>
<dbReference type="EC" id="1.1.1.25" evidence="2 8"/>
<dbReference type="SUPFAM" id="SSF53223">
    <property type="entry name" value="Aminoacid dehydrogenase-like, N-terminal domain"/>
    <property type="match status" value="1"/>
</dbReference>
<evidence type="ECO:0000256" key="8">
    <source>
        <dbReference type="HAMAP-Rule" id="MF_00222"/>
    </source>
</evidence>
<dbReference type="Proteomes" id="UP000018458">
    <property type="component" value="Unassembled WGS sequence"/>
</dbReference>
<keyword evidence="13" id="KW-1185">Reference proteome</keyword>
<comment type="caution">
    <text evidence="12">The sequence shown here is derived from an EMBL/GenBank/DDBJ whole genome shotgun (WGS) entry which is preliminary data.</text>
</comment>
<dbReference type="InterPro" id="IPR006151">
    <property type="entry name" value="Shikm_DH/Glu-tRNA_Rdtase"/>
</dbReference>
<dbReference type="GO" id="GO:0019632">
    <property type="term" value="P:shikimate metabolic process"/>
    <property type="evidence" value="ECO:0007669"/>
    <property type="project" value="InterPro"/>
</dbReference>
<proteinExistence type="inferred from homology"/>
<dbReference type="RefSeq" id="WP_009142331.1">
    <property type="nucleotide sequence ID" value="NZ_GL830944.1"/>
</dbReference>
<dbReference type="EMBL" id="AEVO01000006">
    <property type="protein sequence ID" value="EFY08051.1"/>
    <property type="molecule type" value="Genomic_DNA"/>
</dbReference>
<evidence type="ECO:0000313" key="13">
    <source>
        <dbReference type="Proteomes" id="UP000018458"/>
    </source>
</evidence>
<dbReference type="GO" id="GO:0009423">
    <property type="term" value="P:chorismate biosynthetic process"/>
    <property type="evidence" value="ECO:0007669"/>
    <property type="project" value="UniProtKB-UniRule"/>
</dbReference>
<name>E8LHE3_SUCHY</name>
<evidence type="ECO:0000256" key="6">
    <source>
        <dbReference type="ARBA" id="ARBA00023141"/>
    </source>
</evidence>
<evidence type="ECO:0000259" key="9">
    <source>
        <dbReference type="Pfam" id="PF01488"/>
    </source>
</evidence>